<name>A0A6F9DKI5_9ASCI</name>
<evidence type="ECO:0000256" key="14">
    <source>
        <dbReference type="ARBA" id="ARBA00023008"/>
    </source>
</evidence>
<feature type="chain" id="PRO_5026124604" description="protein-lysine 6-oxidase" evidence="21">
    <location>
        <begin position="23"/>
        <end position="733"/>
    </location>
</feature>
<evidence type="ECO:0000256" key="9">
    <source>
        <dbReference type="ARBA" id="ARBA00022729"/>
    </source>
</evidence>
<comment type="subcellular location">
    <subcellularLocation>
        <location evidence="2">Membrane</location>
        <topology evidence="2">Single-pass membrane protein</topology>
    </subcellularLocation>
    <subcellularLocation>
        <location evidence="3">Secreted</location>
        <location evidence="3">Extracellular space</location>
    </subcellularLocation>
</comment>
<dbReference type="SUPFAM" id="SSF56487">
    <property type="entry name" value="SRCR-like"/>
    <property type="match status" value="4"/>
</dbReference>
<protein>
    <recommendedName>
        <fullName evidence="18">protein-lysine 6-oxidase</fullName>
        <ecNumber evidence="18">1.4.3.13</ecNumber>
    </recommendedName>
</protein>
<feature type="disulfide bond" evidence="20">
    <location>
        <begin position="98"/>
        <end position="108"/>
    </location>
</feature>
<dbReference type="GO" id="GO:0005507">
    <property type="term" value="F:copper ion binding"/>
    <property type="evidence" value="ECO:0007669"/>
    <property type="project" value="InterPro"/>
</dbReference>
<dbReference type="FunFam" id="3.10.250.10:FF:000008">
    <property type="entry name" value="Lysyl oxidase homolog 2"/>
    <property type="match status" value="1"/>
</dbReference>
<dbReference type="Pfam" id="PF00530">
    <property type="entry name" value="SRCR"/>
    <property type="match status" value="4"/>
</dbReference>
<dbReference type="PANTHER" id="PTHR45817">
    <property type="entry name" value="LYSYL OXIDASE-LIKE-RELATED"/>
    <property type="match status" value="1"/>
</dbReference>
<gene>
    <name evidence="23" type="primary">Loxl3-002</name>
</gene>
<keyword evidence="11" id="KW-0801">TPQ</keyword>
<comment type="caution">
    <text evidence="20">Lacks conserved residue(s) required for the propagation of feature annotation.</text>
</comment>
<comment type="similarity">
    <text evidence="4">Belongs to the lysyl oxidase family.</text>
</comment>
<dbReference type="InterPro" id="IPR001190">
    <property type="entry name" value="SRCR"/>
</dbReference>
<keyword evidence="7" id="KW-0812">Transmembrane</keyword>
<feature type="domain" description="SRCR" evidence="22">
    <location>
        <begin position="29"/>
        <end position="129"/>
    </location>
</feature>
<keyword evidence="14" id="KW-0186">Copper</keyword>
<accession>A0A6F9DKI5</accession>
<evidence type="ECO:0000256" key="19">
    <source>
        <dbReference type="ARBA" id="ARBA00047861"/>
    </source>
</evidence>
<reference evidence="23" key="1">
    <citation type="submission" date="2020-04" db="EMBL/GenBank/DDBJ databases">
        <authorList>
            <person name="Neveu A P."/>
        </authorList>
    </citation>
    <scope>NUCLEOTIDE SEQUENCE</scope>
    <source>
        <tissue evidence="23">Whole embryo</tissue>
    </source>
</reference>
<keyword evidence="12" id="KW-1133">Transmembrane helix</keyword>
<evidence type="ECO:0000256" key="11">
    <source>
        <dbReference type="ARBA" id="ARBA00022772"/>
    </source>
</evidence>
<evidence type="ECO:0000256" key="3">
    <source>
        <dbReference type="ARBA" id="ARBA00004239"/>
    </source>
</evidence>
<dbReference type="GO" id="GO:0004720">
    <property type="term" value="F:protein-lysine 6-oxidase activity"/>
    <property type="evidence" value="ECO:0007669"/>
    <property type="project" value="UniProtKB-EC"/>
</dbReference>
<feature type="disulfide bond" evidence="20">
    <location>
        <begin position="67"/>
        <end position="128"/>
    </location>
</feature>
<keyword evidence="16 20" id="KW-1015">Disulfide bond</keyword>
<evidence type="ECO:0000256" key="6">
    <source>
        <dbReference type="ARBA" id="ARBA00022525"/>
    </source>
</evidence>
<sequence>MDKCTVVTFLICGLLQCGFVSAGENVTKVRLMGGDEPTDGRVEVFHNGEWGTICDDDWNIDSASVVCRMVGYDGALEYVHSGKFGPGEGNIWMDSVLCTGEEDNISDCPFNGWGEHDCSHHEDAGVRCNSRRIYGAKSSVSSGELDFLRLKPPRGQRRRILQTHGFVEILYQNKWRKICTDEWDKNVATVVCGQLGFPTAAPIHGLKKYMAKARKRHNYVLSNVTCYGDENSLKRCSYVVHNADKHNLCEGSGPLAIKCLSPRYSSSGHSRRRKKFSGNLRLKAGASEGEGRLEIKMSGRWGTICHRSFDLRAANVACRELGFGSAKRVLIDSYFGQGQSAVWLSGVQCIGNETSLLNCEHSVLDRRDPDDDSDPHACTHSEEIGVACHVPNTGTHKKIRLVGGRNPKEGRVEVRVKQSWGPVCSDNWTITEAKVVCKQLGLGFALHALKDVYFFPGSENATVIKMTGVNCVGDESAVHHCHHDGRHLQSCGAATHTLTPFAGVICTEMSPDLVQDVPLLQQSIHLDEQPIHNLRCAAEENCLASSADQMIDDPYGTRRLLRFSTRVWNRGRTDFQPAKQPRDWIWHQCHGHYHSMSQFTHYDILDLNRTEVAEGHKASFCLEDTECDPGVPKRFDCDQPGGGNQGIAVGCADNYQYNIDCQWIDISDVKKGNYLLRVRVNPHSLVAESDFQNNEVYCNLKYDGHRVWAWNCHIPDHYDPATIAQYYKESIYP</sequence>
<dbReference type="Gene3D" id="3.10.250.10">
    <property type="entry name" value="SRCR-like domain"/>
    <property type="match status" value="4"/>
</dbReference>
<dbReference type="InterPro" id="IPR001695">
    <property type="entry name" value="Lysyl_oxidase"/>
</dbReference>
<keyword evidence="5" id="KW-0886">LTQ</keyword>
<evidence type="ECO:0000256" key="4">
    <source>
        <dbReference type="ARBA" id="ARBA00007492"/>
    </source>
</evidence>
<dbReference type="PANTHER" id="PTHR45817:SF4">
    <property type="entry name" value="LYSYL OXIDASE-LIKE-RELATED"/>
    <property type="match status" value="1"/>
</dbReference>
<dbReference type="SMART" id="SM00202">
    <property type="entry name" value="SR"/>
    <property type="match status" value="4"/>
</dbReference>
<dbReference type="AlphaFoldDB" id="A0A6F9DKI5"/>
<evidence type="ECO:0000256" key="7">
    <source>
        <dbReference type="ARBA" id="ARBA00022692"/>
    </source>
</evidence>
<evidence type="ECO:0000256" key="10">
    <source>
        <dbReference type="ARBA" id="ARBA00022737"/>
    </source>
</evidence>
<dbReference type="FunFam" id="3.10.250.10:FF:000001">
    <property type="entry name" value="Lysyl oxidase 4 isoform X1"/>
    <property type="match status" value="2"/>
</dbReference>
<dbReference type="EC" id="1.4.3.13" evidence="18"/>
<keyword evidence="6" id="KW-0964">Secreted</keyword>
<dbReference type="PROSITE" id="PS50287">
    <property type="entry name" value="SRCR_2"/>
    <property type="match status" value="4"/>
</dbReference>
<feature type="domain" description="SRCR" evidence="22">
    <location>
        <begin position="280"/>
        <end position="389"/>
    </location>
</feature>
<evidence type="ECO:0000256" key="12">
    <source>
        <dbReference type="ARBA" id="ARBA00022989"/>
    </source>
</evidence>
<dbReference type="GO" id="GO:0005615">
    <property type="term" value="C:extracellular space"/>
    <property type="evidence" value="ECO:0007669"/>
    <property type="project" value="TreeGrafter"/>
</dbReference>
<evidence type="ECO:0000256" key="15">
    <source>
        <dbReference type="ARBA" id="ARBA00023136"/>
    </source>
</evidence>
<evidence type="ECO:0000256" key="5">
    <source>
        <dbReference type="ARBA" id="ARBA00022477"/>
    </source>
</evidence>
<keyword evidence="10" id="KW-0677">Repeat</keyword>
<feature type="disulfide bond" evidence="20">
    <location>
        <begin position="54"/>
        <end position="118"/>
    </location>
</feature>
<dbReference type="PRINTS" id="PR00258">
    <property type="entry name" value="SPERACTRCPTR"/>
</dbReference>
<keyword evidence="17" id="KW-0325">Glycoprotein</keyword>
<dbReference type="Pfam" id="PF01186">
    <property type="entry name" value="Lysyl_oxidase"/>
    <property type="match status" value="1"/>
</dbReference>
<dbReference type="InterPro" id="IPR036772">
    <property type="entry name" value="SRCR-like_dom_sf"/>
</dbReference>
<comment type="cofactor">
    <cofactor evidence="1">
        <name>Cu cation</name>
        <dbReference type="ChEBI" id="CHEBI:23378"/>
    </cofactor>
</comment>
<feature type="disulfide bond" evidence="20">
    <location>
        <begin position="226"/>
        <end position="236"/>
    </location>
</feature>
<feature type="disulfide bond" evidence="20">
    <location>
        <begin position="349"/>
        <end position="359"/>
    </location>
</feature>
<keyword evidence="9 21" id="KW-0732">Signal</keyword>
<evidence type="ECO:0000259" key="22">
    <source>
        <dbReference type="PROSITE" id="PS50287"/>
    </source>
</evidence>
<dbReference type="PROSITE" id="PS00420">
    <property type="entry name" value="SRCR_1"/>
    <property type="match status" value="3"/>
</dbReference>
<organism evidence="23">
    <name type="scientific">Phallusia mammillata</name>
    <dbReference type="NCBI Taxonomy" id="59560"/>
    <lineage>
        <taxon>Eukaryota</taxon>
        <taxon>Metazoa</taxon>
        <taxon>Chordata</taxon>
        <taxon>Tunicata</taxon>
        <taxon>Ascidiacea</taxon>
        <taxon>Phlebobranchia</taxon>
        <taxon>Ascidiidae</taxon>
        <taxon>Phallusia</taxon>
    </lineage>
</organism>
<feature type="domain" description="SRCR" evidence="22">
    <location>
        <begin position="399"/>
        <end position="507"/>
    </location>
</feature>
<keyword evidence="8" id="KW-0479">Metal-binding</keyword>
<evidence type="ECO:0000256" key="2">
    <source>
        <dbReference type="ARBA" id="ARBA00004167"/>
    </source>
</evidence>
<feature type="domain" description="SRCR" evidence="22">
    <location>
        <begin position="148"/>
        <end position="260"/>
    </location>
</feature>
<evidence type="ECO:0000313" key="23">
    <source>
        <dbReference type="EMBL" id="CAB3263473.1"/>
    </source>
</evidence>
<dbReference type="FunFam" id="3.10.250.10:FF:000016">
    <property type="entry name" value="Scavenger receptor cysteine-rich protein type 12"/>
    <property type="match status" value="1"/>
</dbReference>
<feature type="signal peptide" evidence="21">
    <location>
        <begin position="1"/>
        <end position="22"/>
    </location>
</feature>
<evidence type="ECO:0000256" key="8">
    <source>
        <dbReference type="ARBA" id="ARBA00022723"/>
    </source>
</evidence>
<evidence type="ECO:0000256" key="1">
    <source>
        <dbReference type="ARBA" id="ARBA00001935"/>
    </source>
</evidence>
<dbReference type="GO" id="GO:0016020">
    <property type="term" value="C:membrane"/>
    <property type="evidence" value="ECO:0007669"/>
    <property type="project" value="UniProtKB-SubCell"/>
</dbReference>
<dbReference type="PRINTS" id="PR00074">
    <property type="entry name" value="LYSYLOXIDASE"/>
</dbReference>
<dbReference type="InterPro" id="IPR050912">
    <property type="entry name" value="LOX-like_protein"/>
</dbReference>
<evidence type="ECO:0000256" key="13">
    <source>
        <dbReference type="ARBA" id="ARBA00023002"/>
    </source>
</evidence>
<proteinExistence type="evidence at transcript level"/>
<feature type="disulfide bond" evidence="20">
    <location>
        <begin position="471"/>
        <end position="481"/>
    </location>
</feature>
<evidence type="ECO:0000256" key="18">
    <source>
        <dbReference type="ARBA" id="ARBA00038869"/>
    </source>
</evidence>
<evidence type="ECO:0000256" key="20">
    <source>
        <dbReference type="PROSITE-ProRule" id="PRU00196"/>
    </source>
</evidence>
<comment type="catalytic activity">
    <reaction evidence="19">
        <text>L-lysyl-[protein] + O2 + H2O = (S)-2-amino-6-oxohexanoyl-[protein] + H2O2 + NH4(+)</text>
        <dbReference type="Rhea" id="RHEA:24544"/>
        <dbReference type="Rhea" id="RHEA-COMP:9752"/>
        <dbReference type="Rhea" id="RHEA-COMP:12448"/>
        <dbReference type="ChEBI" id="CHEBI:15377"/>
        <dbReference type="ChEBI" id="CHEBI:15379"/>
        <dbReference type="ChEBI" id="CHEBI:16240"/>
        <dbReference type="ChEBI" id="CHEBI:28938"/>
        <dbReference type="ChEBI" id="CHEBI:29969"/>
        <dbReference type="ChEBI" id="CHEBI:131803"/>
        <dbReference type="EC" id="1.4.3.13"/>
    </reaction>
</comment>
<keyword evidence="15" id="KW-0472">Membrane</keyword>
<dbReference type="GO" id="GO:0030199">
    <property type="term" value="P:collagen fibril organization"/>
    <property type="evidence" value="ECO:0007669"/>
    <property type="project" value="TreeGrafter"/>
</dbReference>
<dbReference type="EMBL" id="LR787611">
    <property type="protein sequence ID" value="CAB3263473.1"/>
    <property type="molecule type" value="mRNA"/>
</dbReference>
<evidence type="ECO:0000256" key="16">
    <source>
        <dbReference type="ARBA" id="ARBA00023157"/>
    </source>
</evidence>
<evidence type="ECO:0000256" key="21">
    <source>
        <dbReference type="SAM" id="SignalP"/>
    </source>
</evidence>
<evidence type="ECO:0000256" key="17">
    <source>
        <dbReference type="ARBA" id="ARBA00023180"/>
    </source>
</evidence>
<keyword evidence="13" id="KW-0560">Oxidoreductase</keyword>